<accession>A0A8R1HZ77</accession>
<dbReference type="FunFam" id="3.40.20.10:FF:000026">
    <property type="entry name" value="Glia maturation factor"/>
    <property type="match status" value="1"/>
</dbReference>
<proteinExistence type="inferred from homology"/>
<sequence length="138" mass="15949">MASSLAICSIPDDVKGVLKRFRFAKNQGMSALIFKIGRETHKLECEHQWDDCTLEELKDELPSQQPRFVLISWCKKHADERISYPMLFVYYCPNGSSPELQMMYAGSRNHIVNECSVSKNIEVRDIDELDDDLLDSKF</sequence>
<dbReference type="GO" id="GO:0005634">
    <property type="term" value="C:nucleus"/>
    <property type="evidence" value="ECO:0007669"/>
    <property type="project" value="UniProtKB-SubCell"/>
</dbReference>
<dbReference type="GO" id="GO:0003779">
    <property type="term" value="F:actin binding"/>
    <property type="evidence" value="ECO:0007669"/>
    <property type="project" value="InterPro"/>
</dbReference>
<keyword evidence="9" id="KW-1185">Reference proteome</keyword>
<keyword evidence="4" id="KW-0963">Cytoplasm</keyword>
<keyword evidence="5" id="KW-0539">Nucleus</keyword>
<dbReference type="EnsemblMetazoa" id="CJA12642a.1">
    <property type="protein sequence ID" value="CJA12642a.1"/>
    <property type="gene ID" value="WBGene00131846"/>
</dbReference>
<dbReference type="PANTHER" id="PTHR11249">
    <property type="entry name" value="GLIAL FACTOR NATURATION FACTOR"/>
    <property type="match status" value="1"/>
</dbReference>
<comment type="similarity">
    <text evidence="3 6">Belongs to the actin-binding proteins ADF family. GMF subfamily.</text>
</comment>
<dbReference type="AlphaFoldDB" id="A0A8R1HZ77"/>
<protein>
    <submittedName>
        <fullName evidence="8">ADF-H domain-containing protein</fullName>
    </submittedName>
</protein>
<evidence type="ECO:0000259" key="7">
    <source>
        <dbReference type="PROSITE" id="PS51263"/>
    </source>
</evidence>
<evidence type="ECO:0000256" key="3">
    <source>
        <dbReference type="ARBA" id="ARBA00010055"/>
    </source>
</evidence>
<dbReference type="InterPro" id="IPR011171">
    <property type="entry name" value="GMF"/>
</dbReference>
<evidence type="ECO:0000256" key="6">
    <source>
        <dbReference type="PIRNR" id="PIRNR001788"/>
    </source>
</evidence>
<evidence type="ECO:0000313" key="8">
    <source>
        <dbReference type="EnsemblMetazoa" id="CJA12642a.1"/>
    </source>
</evidence>
<evidence type="ECO:0000313" key="9">
    <source>
        <dbReference type="Proteomes" id="UP000005237"/>
    </source>
</evidence>
<comment type="subcellular location">
    <subcellularLocation>
        <location evidence="2">Cytoplasm</location>
    </subcellularLocation>
    <subcellularLocation>
        <location evidence="1">Nucleus</location>
    </subcellularLocation>
</comment>
<dbReference type="InterPro" id="IPR002108">
    <property type="entry name" value="ADF-H"/>
</dbReference>
<dbReference type="PANTHER" id="PTHR11249:SF2">
    <property type="entry name" value="GLIA MATURATION FACTOR"/>
    <property type="match status" value="1"/>
</dbReference>
<reference evidence="9" key="1">
    <citation type="submission" date="2010-08" db="EMBL/GenBank/DDBJ databases">
        <authorList>
            <consortium name="Caenorhabditis japonica Sequencing Consortium"/>
            <person name="Wilson R.K."/>
        </authorList>
    </citation>
    <scope>NUCLEOTIDE SEQUENCE [LARGE SCALE GENOMIC DNA]</scope>
    <source>
        <strain evidence="9">DF5081</strain>
    </source>
</reference>
<dbReference type="PROSITE" id="PS51263">
    <property type="entry name" value="ADF_H"/>
    <property type="match status" value="1"/>
</dbReference>
<dbReference type="CDD" id="cd11283">
    <property type="entry name" value="ADF_GMF-beta_like"/>
    <property type="match status" value="1"/>
</dbReference>
<dbReference type="SUPFAM" id="SSF55753">
    <property type="entry name" value="Actin depolymerizing proteins"/>
    <property type="match status" value="1"/>
</dbReference>
<feature type="domain" description="ADF-H" evidence="7">
    <location>
        <begin position="4"/>
        <end position="138"/>
    </location>
</feature>
<dbReference type="GO" id="GO:0071933">
    <property type="term" value="F:Arp2/3 complex binding"/>
    <property type="evidence" value="ECO:0007669"/>
    <property type="project" value="InterPro"/>
</dbReference>
<dbReference type="GO" id="GO:0030864">
    <property type="term" value="C:cortical actin cytoskeleton"/>
    <property type="evidence" value="ECO:0007669"/>
    <property type="project" value="TreeGrafter"/>
</dbReference>
<dbReference type="GO" id="GO:0034316">
    <property type="term" value="P:negative regulation of Arp2/3 complex-mediated actin nucleation"/>
    <property type="evidence" value="ECO:0007669"/>
    <property type="project" value="TreeGrafter"/>
</dbReference>
<evidence type="ECO:0000256" key="5">
    <source>
        <dbReference type="ARBA" id="ARBA00023242"/>
    </source>
</evidence>
<dbReference type="Pfam" id="PF00241">
    <property type="entry name" value="Cofilin_ADF"/>
    <property type="match status" value="1"/>
</dbReference>
<dbReference type="Proteomes" id="UP000005237">
    <property type="component" value="Unassembled WGS sequence"/>
</dbReference>
<dbReference type="GO" id="GO:0071846">
    <property type="term" value="P:actin filament debranching"/>
    <property type="evidence" value="ECO:0007669"/>
    <property type="project" value="InterPro"/>
</dbReference>
<dbReference type="PIRSF" id="PIRSF001788">
    <property type="entry name" value="GMF-beta"/>
    <property type="match status" value="1"/>
</dbReference>
<dbReference type="SMART" id="SM00102">
    <property type="entry name" value="ADF"/>
    <property type="match status" value="1"/>
</dbReference>
<reference evidence="8" key="2">
    <citation type="submission" date="2022-06" db="UniProtKB">
        <authorList>
            <consortium name="EnsemblMetazoa"/>
        </authorList>
    </citation>
    <scope>IDENTIFICATION</scope>
    <source>
        <strain evidence="8">DF5081</strain>
    </source>
</reference>
<dbReference type="InterPro" id="IPR029006">
    <property type="entry name" value="ADF-H/Gelsolin-like_dom_sf"/>
</dbReference>
<organism evidence="8 9">
    <name type="scientific">Caenorhabditis japonica</name>
    <dbReference type="NCBI Taxonomy" id="281687"/>
    <lineage>
        <taxon>Eukaryota</taxon>
        <taxon>Metazoa</taxon>
        <taxon>Ecdysozoa</taxon>
        <taxon>Nematoda</taxon>
        <taxon>Chromadorea</taxon>
        <taxon>Rhabditida</taxon>
        <taxon>Rhabditina</taxon>
        <taxon>Rhabditomorpha</taxon>
        <taxon>Rhabditoidea</taxon>
        <taxon>Rhabditidae</taxon>
        <taxon>Peloderinae</taxon>
        <taxon>Caenorhabditis</taxon>
    </lineage>
</organism>
<evidence type="ECO:0000256" key="4">
    <source>
        <dbReference type="ARBA" id="ARBA00022490"/>
    </source>
</evidence>
<evidence type="ECO:0000256" key="2">
    <source>
        <dbReference type="ARBA" id="ARBA00004496"/>
    </source>
</evidence>
<name>A0A8R1HZ77_CAEJA</name>
<dbReference type="Gene3D" id="3.40.20.10">
    <property type="entry name" value="Severin"/>
    <property type="match status" value="1"/>
</dbReference>
<evidence type="ECO:0000256" key="1">
    <source>
        <dbReference type="ARBA" id="ARBA00004123"/>
    </source>
</evidence>